<evidence type="ECO:0000313" key="2">
    <source>
        <dbReference type="EMBL" id="KAG0139352.1"/>
    </source>
</evidence>
<evidence type="ECO:0000313" key="3">
    <source>
        <dbReference type="Proteomes" id="UP000886653"/>
    </source>
</evidence>
<comment type="caution">
    <text evidence="2">The sequence shown here is derived from an EMBL/GenBank/DDBJ whole genome shotgun (WGS) entry which is preliminary data.</text>
</comment>
<accession>A0A9P6N7T4</accession>
<feature type="region of interest" description="Disordered" evidence="1">
    <location>
        <begin position="82"/>
        <end position="111"/>
    </location>
</feature>
<sequence>MNLAVRDDNEVIINLTEEKVLWYNENSPLYTNTTSYPKEQVQPSHNGIRTQGKINIEKLLETGLGKSLAKNLSLSYNEADPLHKYNPCYQGSSSRSDYMAGSRGLGRPCYN</sequence>
<gene>
    <name evidence="2" type="ORF">CROQUDRAFT_474312</name>
</gene>
<proteinExistence type="predicted"/>
<keyword evidence="3" id="KW-1185">Reference proteome</keyword>
<protein>
    <submittedName>
        <fullName evidence="2">Uncharacterized protein</fullName>
    </submittedName>
</protein>
<dbReference type="Proteomes" id="UP000886653">
    <property type="component" value="Unassembled WGS sequence"/>
</dbReference>
<dbReference type="AlphaFoldDB" id="A0A9P6N7T4"/>
<reference evidence="2" key="1">
    <citation type="submission" date="2013-11" db="EMBL/GenBank/DDBJ databases">
        <title>Genome sequence of the fusiform rust pathogen reveals effectors for host alternation and coevolution with pine.</title>
        <authorList>
            <consortium name="DOE Joint Genome Institute"/>
            <person name="Smith K."/>
            <person name="Pendleton A."/>
            <person name="Kubisiak T."/>
            <person name="Anderson C."/>
            <person name="Salamov A."/>
            <person name="Aerts A."/>
            <person name="Riley R."/>
            <person name="Clum A."/>
            <person name="Lindquist E."/>
            <person name="Ence D."/>
            <person name="Campbell M."/>
            <person name="Kronenberg Z."/>
            <person name="Feau N."/>
            <person name="Dhillon B."/>
            <person name="Hamelin R."/>
            <person name="Burleigh J."/>
            <person name="Smith J."/>
            <person name="Yandell M."/>
            <person name="Nelson C."/>
            <person name="Grigoriev I."/>
            <person name="Davis J."/>
        </authorList>
    </citation>
    <scope>NUCLEOTIDE SEQUENCE</scope>
    <source>
        <strain evidence="2">G11</strain>
    </source>
</reference>
<evidence type="ECO:0000256" key="1">
    <source>
        <dbReference type="SAM" id="MobiDB-lite"/>
    </source>
</evidence>
<dbReference type="EMBL" id="MU167619">
    <property type="protein sequence ID" value="KAG0139352.1"/>
    <property type="molecule type" value="Genomic_DNA"/>
</dbReference>
<name>A0A9P6N7T4_9BASI</name>
<organism evidence="2 3">
    <name type="scientific">Cronartium quercuum f. sp. fusiforme G11</name>
    <dbReference type="NCBI Taxonomy" id="708437"/>
    <lineage>
        <taxon>Eukaryota</taxon>
        <taxon>Fungi</taxon>
        <taxon>Dikarya</taxon>
        <taxon>Basidiomycota</taxon>
        <taxon>Pucciniomycotina</taxon>
        <taxon>Pucciniomycetes</taxon>
        <taxon>Pucciniales</taxon>
        <taxon>Coleosporiaceae</taxon>
        <taxon>Cronartium</taxon>
    </lineage>
</organism>